<dbReference type="GO" id="GO:0030091">
    <property type="term" value="P:protein repair"/>
    <property type="evidence" value="ECO:0007669"/>
    <property type="project" value="UniProtKB-UniRule"/>
</dbReference>
<dbReference type="GO" id="GO:0010181">
    <property type="term" value="F:FMN binding"/>
    <property type="evidence" value="ECO:0007669"/>
    <property type="project" value="UniProtKB-UniRule"/>
</dbReference>
<dbReference type="GO" id="GO:0016679">
    <property type="term" value="F:oxidoreductase activity, acting on diphenols and related substances as donors"/>
    <property type="evidence" value="ECO:0007669"/>
    <property type="project" value="TreeGrafter"/>
</dbReference>
<keyword evidence="4 7" id="KW-1133">Transmembrane helix</keyword>
<comment type="cofactor">
    <cofactor evidence="7">
        <name>heme b</name>
        <dbReference type="ChEBI" id="CHEBI:60344"/>
    </cofactor>
    <text evidence="7">Binds 1 heme b (iron(II)-protoporphyrin IX) group per subunit.</text>
</comment>
<comment type="subcellular location">
    <subcellularLocation>
        <location evidence="7">Cell membrane</location>
        <topology evidence="7">Multi-pass membrane protein</topology>
    </subcellularLocation>
    <subcellularLocation>
        <location evidence="1">Membrane</location>
        <topology evidence="1">Multi-pass membrane protein</topology>
    </subcellularLocation>
</comment>
<organism evidence="10">
    <name type="scientific">Bellilinea caldifistulae</name>
    <dbReference type="NCBI Taxonomy" id="360411"/>
    <lineage>
        <taxon>Bacteria</taxon>
        <taxon>Bacillati</taxon>
        <taxon>Chloroflexota</taxon>
        <taxon>Anaerolineae</taxon>
        <taxon>Anaerolineales</taxon>
        <taxon>Anaerolineaceae</taxon>
        <taxon>Bellilinea</taxon>
    </lineage>
</organism>
<comment type="subunit">
    <text evidence="7">Heterodimer of a catalytic subunit (MsrP) and a heme-binding subunit (MsrQ).</text>
</comment>
<evidence type="ECO:0000256" key="1">
    <source>
        <dbReference type="ARBA" id="ARBA00004141"/>
    </source>
</evidence>
<keyword evidence="7" id="KW-0249">Electron transport</keyword>
<evidence type="ECO:0000313" key="10">
    <source>
        <dbReference type="EMBL" id="HGS88012.1"/>
    </source>
</evidence>
<dbReference type="Pfam" id="PF01794">
    <property type="entry name" value="Ferric_reduct"/>
    <property type="match status" value="1"/>
</dbReference>
<keyword evidence="2 7" id="KW-0813">Transport</keyword>
<feature type="transmembrane region" description="Helical" evidence="7">
    <location>
        <begin position="76"/>
        <end position="94"/>
    </location>
</feature>
<evidence type="ECO:0000256" key="6">
    <source>
        <dbReference type="ARBA" id="ARBA00023136"/>
    </source>
</evidence>
<protein>
    <recommendedName>
        <fullName evidence="7">Protein-methionine-sulfoxide reductase heme-binding subunit MsrQ</fullName>
    </recommendedName>
    <alternativeName>
        <fullName evidence="7">Flavocytochrome MsrQ</fullName>
    </alternativeName>
</protein>
<dbReference type="GO" id="GO:0005886">
    <property type="term" value="C:plasma membrane"/>
    <property type="evidence" value="ECO:0007669"/>
    <property type="project" value="UniProtKB-SubCell"/>
</dbReference>
<feature type="transmembrane region" description="Helical" evidence="7">
    <location>
        <begin position="114"/>
        <end position="133"/>
    </location>
</feature>
<feature type="domain" description="Ferric oxidoreductase" evidence="9">
    <location>
        <begin position="44"/>
        <end position="157"/>
    </location>
</feature>
<dbReference type="GO" id="GO:0020037">
    <property type="term" value="F:heme binding"/>
    <property type="evidence" value="ECO:0007669"/>
    <property type="project" value="UniProtKB-UniRule"/>
</dbReference>
<evidence type="ECO:0000256" key="3">
    <source>
        <dbReference type="ARBA" id="ARBA00022692"/>
    </source>
</evidence>
<feature type="region of interest" description="Disordered" evidence="8">
    <location>
        <begin position="211"/>
        <end position="239"/>
    </location>
</feature>
<dbReference type="HAMAP" id="MF_01207">
    <property type="entry name" value="MsrQ"/>
    <property type="match status" value="1"/>
</dbReference>
<evidence type="ECO:0000256" key="4">
    <source>
        <dbReference type="ARBA" id="ARBA00022989"/>
    </source>
</evidence>
<keyword evidence="7" id="KW-0349">Heme</keyword>
<keyword evidence="3 7" id="KW-0812">Transmembrane</keyword>
<dbReference type="GO" id="GO:0046872">
    <property type="term" value="F:metal ion binding"/>
    <property type="evidence" value="ECO:0007669"/>
    <property type="project" value="UniProtKB-KW"/>
</dbReference>
<keyword evidence="7" id="KW-0288">FMN</keyword>
<evidence type="ECO:0000256" key="8">
    <source>
        <dbReference type="SAM" id="MobiDB-lite"/>
    </source>
</evidence>
<gene>
    <name evidence="7" type="primary">msrQ</name>
    <name evidence="10" type="ORF">ENT17_10385</name>
</gene>
<comment type="function">
    <text evidence="7">Part of the MsrPQ system that repairs oxidized cell envelope proteins containing methionine sulfoxide residues (Met-O), using respiratory chain electrons. Thus protects these proteins from oxidative-stress damage caused by reactive species of oxygen and chlorine. MsrPQ is essential for the maintenance of envelope integrity under bleach stress, rescuing a wide series of structurally unrelated cell envelope proteins from methionine oxidation. MsrQ provides electrons for reduction to the reductase catalytic subunit MsrP, using the quinone pool of the respiratory chain.</text>
</comment>
<keyword evidence="7" id="KW-0285">Flavoprotein</keyword>
<dbReference type="InterPro" id="IPR013130">
    <property type="entry name" value="Fe3_Rdtase_TM_dom"/>
</dbReference>
<dbReference type="AlphaFoldDB" id="A0A7C4Q5N0"/>
<comment type="caution">
    <text evidence="10">The sequence shown here is derived from an EMBL/GenBank/DDBJ whole genome shotgun (WGS) entry which is preliminary data.</text>
</comment>
<evidence type="ECO:0000256" key="5">
    <source>
        <dbReference type="ARBA" id="ARBA00023004"/>
    </source>
</evidence>
<keyword evidence="5 7" id="KW-0408">Iron</keyword>
<sequence>MKNWSRLQLLTHILCWLPLFVLAAAYFTNNLTINPIQAATQRSGDIAIIILLASLAMTPLHILFNLPQLLKLRRPLGLYAFFYATLHMLTYTGWDYQFDFNLIFASIADKPYILIGLAALCLLTPLALTSHRWWQKRLGKLWKRLHQLVYLTAVLAVIHLAMAVKGDFLRLQGDIWKPLAATLVLSLLLVVRIPPLRRAFSVRHRKRRAVKITPRPVNRRSDSGLSAVTPEKQTETPNH</sequence>
<name>A0A7C4Q5N0_9CHLR</name>
<dbReference type="PANTHER" id="PTHR36964">
    <property type="entry name" value="PROTEIN-METHIONINE-SULFOXIDE REDUCTASE HEME-BINDING SUBUNIT MSRQ"/>
    <property type="match status" value="1"/>
</dbReference>
<feature type="transmembrane region" description="Helical" evidence="7">
    <location>
        <begin position="175"/>
        <end position="193"/>
    </location>
</feature>
<evidence type="ECO:0000256" key="7">
    <source>
        <dbReference type="HAMAP-Rule" id="MF_01207"/>
    </source>
</evidence>
<reference evidence="10" key="1">
    <citation type="journal article" date="2020" name="mSystems">
        <title>Genome- and Community-Level Interaction Insights into Carbon Utilization and Element Cycling Functions of Hydrothermarchaeota in Hydrothermal Sediment.</title>
        <authorList>
            <person name="Zhou Z."/>
            <person name="Liu Y."/>
            <person name="Xu W."/>
            <person name="Pan J."/>
            <person name="Luo Z.H."/>
            <person name="Li M."/>
        </authorList>
    </citation>
    <scope>NUCLEOTIDE SEQUENCE [LARGE SCALE GENOMIC DNA]</scope>
    <source>
        <strain evidence="10">SpSt-556</strain>
    </source>
</reference>
<proteinExistence type="inferred from homology"/>
<dbReference type="InterPro" id="IPR022837">
    <property type="entry name" value="MsrQ-like"/>
</dbReference>
<keyword evidence="7" id="KW-1003">Cell membrane</keyword>
<evidence type="ECO:0000259" key="9">
    <source>
        <dbReference type="Pfam" id="PF01794"/>
    </source>
</evidence>
<accession>A0A7C4Q5N0</accession>
<dbReference type="EMBL" id="DSXR01000103">
    <property type="protein sequence ID" value="HGS88012.1"/>
    <property type="molecule type" value="Genomic_DNA"/>
</dbReference>
<feature type="transmembrane region" description="Helical" evidence="7">
    <location>
        <begin position="145"/>
        <end position="163"/>
    </location>
</feature>
<comment type="similarity">
    <text evidence="7">Belongs to the MsrQ family.</text>
</comment>
<evidence type="ECO:0000256" key="2">
    <source>
        <dbReference type="ARBA" id="ARBA00022448"/>
    </source>
</evidence>
<dbReference type="GO" id="GO:0009055">
    <property type="term" value="F:electron transfer activity"/>
    <property type="evidence" value="ECO:0007669"/>
    <property type="project" value="UniProtKB-UniRule"/>
</dbReference>
<feature type="transmembrane region" description="Helical" evidence="7">
    <location>
        <begin position="46"/>
        <end position="64"/>
    </location>
</feature>
<keyword evidence="6 7" id="KW-0472">Membrane</keyword>
<keyword evidence="7" id="KW-0479">Metal-binding</keyword>
<comment type="cofactor">
    <cofactor evidence="7">
        <name>FMN</name>
        <dbReference type="ChEBI" id="CHEBI:58210"/>
    </cofactor>
    <text evidence="7">Binds 1 FMN per subunit.</text>
</comment>
<dbReference type="PANTHER" id="PTHR36964:SF1">
    <property type="entry name" value="PROTEIN-METHIONINE-SULFOXIDE REDUCTASE HEME-BINDING SUBUNIT MSRQ"/>
    <property type="match status" value="1"/>
</dbReference>
<feature type="transmembrane region" description="Helical" evidence="7">
    <location>
        <begin position="7"/>
        <end position="26"/>
    </location>
</feature>